<protein>
    <submittedName>
        <fullName evidence="2">Uncharacterized protein</fullName>
    </submittedName>
</protein>
<evidence type="ECO:0000313" key="2">
    <source>
        <dbReference type="EMBL" id="RAQ98473.1"/>
    </source>
</evidence>
<feature type="transmembrane region" description="Helical" evidence="1">
    <location>
        <begin position="156"/>
        <end position="176"/>
    </location>
</feature>
<sequence>MRAVEQGWQAYKPSLATFKQQRIREFFQEPASKGATAMLEAVPRHWYSNTYVILQDGQELAEIRRGLLREQGSIVVEGQACTIRRAGLTGPFLYEVDGAPLAQAMSHSVRRRFEIDYAGQRYSLRAQSLWTRTFLLERNGEVLGTIRPRSLWSRRAIIEIPGFPLPIVLFFFWLVMIQWQREQAATASGA</sequence>
<evidence type="ECO:0000256" key="1">
    <source>
        <dbReference type="SAM" id="Phobius"/>
    </source>
</evidence>
<organism evidence="2 3">
    <name type="scientific">Thermogemmatispora tikiterensis</name>
    <dbReference type="NCBI Taxonomy" id="1825093"/>
    <lineage>
        <taxon>Bacteria</taxon>
        <taxon>Bacillati</taxon>
        <taxon>Chloroflexota</taxon>
        <taxon>Ktedonobacteria</taxon>
        <taxon>Thermogemmatisporales</taxon>
        <taxon>Thermogemmatisporaceae</taxon>
        <taxon>Thermogemmatispora</taxon>
    </lineage>
</organism>
<keyword evidence="1" id="KW-1133">Transmembrane helix</keyword>
<dbReference type="EMBL" id="MCIF01000002">
    <property type="protein sequence ID" value="RAQ98473.1"/>
    <property type="molecule type" value="Genomic_DNA"/>
</dbReference>
<name>A0A328VRX8_9CHLR</name>
<keyword evidence="3" id="KW-1185">Reference proteome</keyword>
<reference evidence="2 3" key="1">
    <citation type="submission" date="2016-08" db="EMBL/GenBank/DDBJ databases">
        <title>Analysis of Carbohydrate Active Enzymes in Thermogemmatispora T81 Reveals Carbohydrate Degradation Ability.</title>
        <authorList>
            <person name="Tomazini A."/>
            <person name="Lal S."/>
            <person name="Stott M."/>
            <person name="Henrissat B."/>
            <person name="Polikarpov I."/>
            <person name="Sparling R."/>
            <person name="Levin D.B."/>
        </authorList>
    </citation>
    <scope>NUCLEOTIDE SEQUENCE [LARGE SCALE GENOMIC DNA]</scope>
    <source>
        <strain evidence="2 3">T81</strain>
    </source>
</reference>
<proteinExistence type="predicted"/>
<dbReference type="AlphaFoldDB" id="A0A328VRX8"/>
<keyword evidence="1" id="KW-0812">Transmembrane</keyword>
<dbReference type="Proteomes" id="UP000248706">
    <property type="component" value="Unassembled WGS sequence"/>
</dbReference>
<gene>
    <name evidence="2" type="ORF">A4R35_23225</name>
</gene>
<evidence type="ECO:0000313" key="3">
    <source>
        <dbReference type="Proteomes" id="UP000248706"/>
    </source>
</evidence>
<accession>A0A328VRX8</accession>
<comment type="caution">
    <text evidence="2">The sequence shown here is derived from an EMBL/GenBank/DDBJ whole genome shotgun (WGS) entry which is preliminary data.</text>
</comment>
<keyword evidence="1" id="KW-0472">Membrane</keyword>